<name>A0ABR2E723_9ROSI</name>
<reference evidence="2 3" key="1">
    <citation type="journal article" date="2024" name="G3 (Bethesda)">
        <title>Genome assembly of Hibiscus sabdariffa L. provides insights into metabolisms of medicinal natural products.</title>
        <authorList>
            <person name="Kim T."/>
        </authorList>
    </citation>
    <scope>NUCLEOTIDE SEQUENCE [LARGE SCALE GENOMIC DNA]</scope>
    <source>
        <strain evidence="2">TK-2024</strain>
        <tissue evidence="2">Old leaves</tissue>
    </source>
</reference>
<dbReference type="Proteomes" id="UP001472677">
    <property type="component" value="Unassembled WGS sequence"/>
</dbReference>
<evidence type="ECO:0000313" key="3">
    <source>
        <dbReference type="Proteomes" id="UP001472677"/>
    </source>
</evidence>
<feature type="transmembrane region" description="Helical" evidence="1">
    <location>
        <begin position="53"/>
        <end position="69"/>
    </location>
</feature>
<sequence length="70" mass="7955">MTFDKLQKEKEKEKQNFTIEVPAEEESVWISLLFFSWTDCIASIRLASPGYSWGWNFALLAVAVALILGS</sequence>
<keyword evidence="1" id="KW-1133">Transmembrane helix</keyword>
<accession>A0ABR2E723</accession>
<keyword evidence="1" id="KW-0812">Transmembrane</keyword>
<evidence type="ECO:0000256" key="1">
    <source>
        <dbReference type="SAM" id="Phobius"/>
    </source>
</evidence>
<proteinExistence type="predicted"/>
<dbReference type="EMBL" id="JBBPBM010000019">
    <property type="protein sequence ID" value="KAK8553811.1"/>
    <property type="molecule type" value="Genomic_DNA"/>
</dbReference>
<keyword evidence="3" id="KW-1185">Reference proteome</keyword>
<evidence type="ECO:0000313" key="2">
    <source>
        <dbReference type="EMBL" id="KAK8553811.1"/>
    </source>
</evidence>
<comment type="caution">
    <text evidence="2">The sequence shown here is derived from an EMBL/GenBank/DDBJ whole genome shotgun (WGS) entry which is preliminary data.</text>
</comment>
<gene>
    <name evidence="2" type="ORF">V6N12_030794</name>
</gene>
<organism evidence="2 3">
    <name type="scientific">Hibiscus sabdariffa</name>
    <name type="common">roselle</name>
    <dbReference type="NCBI Taxonomy" id="183260"/>
    <lineage>
        <taxon>Eukaryota</taxon>
        <taxon>Viridiplantae</taxon>
        <taxon>Streptophyta</taxon>
        <taxon>Embryophyta</taxon>
        <taxon>Tracheophyta</taxon>
        <taxon>Spermatophyta</taxon>
        <taxon>Magnoliopsida</taxon>
        <taxon>eudicotyledons</taxon>
        <taxon>Gunneridae</taxon>
        <taxon>Pentapetalae</taxon>
        <taxon>rosids</taxon>
        <taxon>malvids</taxon>
        <taxon>Malvales</taxon>
        <taxon>Malvaceae</taxon>
        <taxon>Malvoideae</taxon>
        <taxon>Hibiscus</taxon>
    </lineage>
</organism>
<keyword evidence="1" id="KW-0472">Membrane</keyword>
<protein>
    <submittedName>
        <fullName evidence="2">Uncharacterized protein</fullName>
    </submittedName>
</protein>